<sequence>VGSLALMFGGELFEKIIVTPRSKDLGFVLSTVLFDVDVWNTFRNASQEMTAIDITGSGGLIVTNPFGLPLSFAAVQSRTFEGQMPQAGDPQILNTAVFVFTGISGTDLDVEGTRLVVFSPDADWTEPIRERSQYLTLILEAHSQKEQRAQLRLTPRPALAYRVLTLTRKDTAVLDALLWGWQSRIYGVPMWMDAQPLLADAPPASTVLQVSTSFRRFQAGGLMMFWRDMHTFEALQIQSLLSGSITLASRTTQNWLADGRTYVVPLLIGRLPSEITMRRPNNQSAELDAQFLCEVV</sequence>
<name>A0A0F9JYM3_9ZZZZ</name>
<dbReference type="AlphaFoldDB" id="A0A0F9JYM3"/>
<evidence type="ECO:0000313" key="1">
    <source>
        <dbReference type="EMBL" id="KKM67581.1"/>
    </source>
</evidence>
<reference evidence="1" key="1">
    <citation type="journal article" date="2015" name="Nature">
        <title>Complex archaea that bridge the gap between prokaryotes and eukaryotes.</title>
        <authorList>
            <person name="Spang A."/>
            <person name="Saw J.H."/>
            <person name="Jorgensen S.L."/>
            <person name="Zaremba-Niedzwiedzka K."/>
            <person name="Martijn J."/>
            <person name="Lind A.E."/>
            <person name="van Eijk R."/>
            <person name="Schleper C."/>
            <person name="Guy L."/>
            <person name="Ettema T.J."/>
        </authorList>
    </citation>
    <scope>NUCLEOTIDE SEQUENCE</scope>
</reference>
<dbReference type="EMBL" id="LAZR01010324">
    <property type="protein sequence ID" value="KKM67581.1"/>
    <property type="molecule type" value="Genomic_DNA"/>
</dbReference>
<proteinExistence type="predicted"/>
<gene>
    <name evidence="1" type="ORF">LCGC14_1469700</name>
</gene>
<protein>
    <submittedName>
        <fullName evidence="1">Uncharacterized protein</fullName>
    </submittedName>
</protein>
<accession>A0A0F9JYM3</accession>
<organism evidence="1">
    <name type="scientific">marine sediment metagenome</name>
    <dbReference type="NCBI Taxonomy" id="412755"/>
    <lineage>
        <taxon>unclassified sequences</taxon>
        <taxon>metagenomes</taxon>
        <taxon>ecological metagenomes</taxon>
    </lineage>
</organism>
<comment type="caution">
    <text evidence="1">The sequence shown here is derived from an EMBL/GenBank/DDBJ whole genome shotgun (WGS) entry which is preliminary data.</text>
</comment>
<feature type="non-terminal residue" evidence="1">
    <location>
        <position position="1"/>
    </location>
</feature>